<dbReference type="EMBL" id="BNCP01000081">
    <property type="protein sequence ID" value="GIL92669.1"/>
    <property type="molecule type" value="Genomic_DNA"/>
</dbReference>
<keyword evidence="3" id="KW-1185">Reference proteome</keyword>
<feature type="region of interest" description="Disordered" evidence="1">
    <location>
        <begin position="2461"/>
        <end position="2489"/>
    </location>
</feature>
<feature type="region of interest" description="Disordered" evidence="1">
    <location>
        <begin position="1796"/>
        <end position="1834"/>
    </location>
</feature>
<feature type="compositionally biased region" description="Low complexity" evidence="1">
    <location>
        <begin position="102"/>
        <end position="117"/>
    </location>
</feature>
<feature type="compositionally biased region" description="Basic and acidic residues" evidence="1">
    <location>
        <begin position="2255"/>
        <end position="2270"/>
    </location>
</feature>
<accession>A0A8J4FZA9</accession>
<evidence type="ECO:0000256" key="1">
    <source>
        <dbReference type="SAM" id="MobiDB-lite"/>
    </source>
</evidence>
<feature type="compositionally biased region" description="Acidic residues" evidence="1">
    <location>
        <begin position="1413"/>
        <end position="1423"/>
    </location>
</feature>
<evidence type="ECO:0000313" key="3">
    <source>
        <dbReference type="Proteomes" id="UP000747110"/>
    </source>
</evidence>
<feature type="compositionally biased region" description="Low complexity" evidence="1">
    <location>
        <begin position="3443"/>
        <end position="3462"/>
    </location>
</feature>
<feature type="compositionally biased region" description="Polar residues" evidence="1">
    <location>
        <begin position="2952"/>
        <end position="2962"/>
    </location>
</feature>
<reference evidence="2" key="1">
    <citation type="journal article" date="2021" name="Proc. Natl. Acad. Sci. U.S.A.">
        <title>Three genomes in the algal genus Volvox reveal the fate of a haploid sex-determining region after a transition to homothallism.</title>
        <authorList>
            <person name="Yamamoto K."/>
            <person name="Hamaji T."/>
            <person name="Kawai-Toyooka H."/>
            <person name="Matsuzaki R."/>
            <person name="Takahashi F."/>
            <person name="Nishimura Y."/>
            <person name="Kawachi M."/>
            <person name="Noguchi H."/>
            <person name="Minakuchi Y."/>
            <person name="Umen J.G."/>
            <person name="Toyoda A."/>
            <person name="Nozaki H."/>
        </authorList>
    </citation>
    <scope>NUCLEOTIDE SEQUENCE</scope>
    <source>
        <strain evidence="2">NIES-3786</strain>
    </source>
</reference>
<feature type="region of interest" description="Disordered" evidence="1">
    <location>
        <begin position="1196"/>
        <end position="1223"/>
    </location>
</feature>
<feature type="region of interest" description="Disordered" evidence="1">
    <location>
        <begin position="2630"/>
        <end position="2703"/>
    </location>
</feature>
<proteinExistence type="predicted"/>
<feature type="region of interest" description="Disordered" evidence="1">
    <location>
        <begin position="2245"/>
        <end position="2285"/>
    </location>
</feature>
<feature type="compositionally biased region" description="Acidic residues" evidence="1">
    <location>
        <begin position="1856"/>
        <end position="1869"/>
    </location>
</feature>
<feature type="region of interest" description="Disordered" evidence="1">
    <location>
        <begin position="3683"/>
        <end position="3764"/>
    </location>
</feature>
<feature type="compositionally biased region" description="Low complexity" evidence="1">
    <location>
        <begin position="221"/>
        <end position="231"/>
    </location>
</feature>
<feature type="compositionally biased region" description="Low complexity" evidence="1">
    <location>
        <begin position="3250"/>
        <end position="3271"/>
    </location>
</feature>
<organism evidence="2 3">
    <name type="scientific">Volvox reticuliferus</name>
    <dbReference type="NCBI Taxonomy" id="1737510"/>
    <lineage>
        <taxon>Eukaryota</taxon>
        <taxon>Viridiplantae</taxon>
        <taxon>Chlorophyta</taxon>
        <taxon>core chlorophytes</taxon>
        <taxon>Chlorophyceae</taxon>
        <taxon>CS clade</taxon>
        <taxon>Chlamydomonadales</taxon>
        <taxon>Volvocaceae</taxon>
        <taxon>Volvox</taxon>
    </lineage>
</organism>
<feature type="region of interest" description="Disordered" evidence="1">
    <location>
        <begin position="987"/>
        <end position="1020"/>
    </location>
</feature>
<feature type="region of interest" description="Disordered" evidence="1">
    <location>
        <begin position="315"/>
        <end position="486"/>
    </location>
</feature>
<feature type="compositionally biased region" description="Low complexity" evidence="1">
    <location>
        <begin position="353"/>
        <end position="366"/>
    </location>
</feature>
<feature type="compositionally biased region" description="Low complexity" evidence="1">
    <location>
        <begin position="3370"/>
        <end position="3381"/>
    </location>
</feature>
<feature type="region of interest" description="Disordered" evidence="1">
    <location>
        <begin position="1411"/>
        <end position="1433"/>
    </location>
</feature>
<dbReference type="Proteomes" id="UP000747110">
    <property type="component" value="Unassembled WGS sequence"/>
</dbReference>
<feature type="region of interest" description="Disordered" evidence="1">
    <location>
        <begin position="1945"/>
        <end position="1970"/>
    </location>
</feature>
<feature type="compositionally biased region" description="Low complexity" evidence="1">
    <location>
        <begin position="765"/>
        <end position="779"/>
    </location>
</feature>
<evidence type="ECO:0000313" key="2">
    <source>
        <dbReference type="EMBL" id="GIL92669.1"/>
    </source>
</evidence>
<feature type="region of interest" description="Disordered" evidence="1">
    <location>
        <begin position="1707"/>
        <end position="1731"/>
    </location>
</feature>
<feature type="compositionally biased region" description="Low complexity" evidence="1">
    <location>
        <begin position="3168"/>
        <end position="3193"/>
    </location>
</feature>
<feature type="compositionally biased region" description="Acidic residues" evidence="1">
    <location>
        <begin position="2969"/>
        <end position="2980"/>
    </location>
</feature>
<dbReference type="OrthoDB" id="551238at2759"/>
<feature type="region of interest" description="Disordered" evidence="1">
    <location>
        <begin position="3356"/>
        <end position="3462"/>
    </location>
</feature>
<feature type="region of interest" description="Disordered" evidence="1">
    <location>
        <begin position="3211"/>
        <end position="3272"/>
    </location>
</feature>
<feature type="region of interest" description="Disordered" evidence="1">
    <location>
        <begin position="221"/>
        <end position="256"/>
    </location>
</feature>
<feature type="compositionally biased region" description="Basic and acidic residues" evidence="1">
    <location>
        <begin position="1709"/>
        <end position="1724"/>
    </location>
</feature>
<feature type="compositionally biased region" description="Low complexity" evidence="1">
    <location>
        <begin position="3527"/>
        <end position="3546"/>
    </location>
</feature>
<feature type="compositionally biased region" description="Polar residues" evidence="1">
    <location>
        <begin position="239"/>
        <end position="256"/>
    </location>
</feature>
<feature type="compositionally biased region" description="Polar residues" evidence="1">
    <location>
        <begin position="288"/>
        <end position="299"/>
    </location>
</feature>
<protein>
    <submittedName>
        <fullName evidence="2">Uncharacterized protein</fullName>
    </submittedName>
</protein>
<name>A0A8J4FZA9_9CHLO</name>
<feature type="region of interest" description="Disordered" evidence="1">
    <location>
        <begin position="2952"/>
        <end position="2983"/>
    </location>
</feature>
<feature type="region of interest" description="Disordered" evidence="1">
    <location>
        <begin position="760"/>
        <end position="803"/>
    </location>
</feature>
<feature type="compositionally biased region" description="Low complexity" evidence="1">
    <location>
        <begin position="406"/>
        <end position="448"/>
    </location>
</feature>
<feature type="region of interest" description="Disordered" evidence="1">
    <location>
        <begin position="3510"/>
        <end position="3564"/>
    </location>
</feature>
<feature type="region of interest" description="Disordered" evidence="1">
    <location>
        <begin position="2171"/>
        <end position="2233"/>
    </location>
</feature>
<feature type="region of interest" description="Disordered" evidence="1">
    <location>
        <begin position="3168"/>
        <end position="3196"/>
    </location>
</feature>
<feature type="region of interest" description="Disordered" evidence="1">
    <location>
        <begin position="1855"/>
        <end position="1883"/>
    </location>
</feature>
<comment type="caution">
    <text evidence="2">The sequence shown here is derived from an EMBL/GenBank/DDBJ whole genome shotgun (WGS) entry which is preliminary data.</text>
</comment>
<feature type="region of interest" description="Disordered" evidence="1">
    <location>
        <begin position="277"/>
        <end position="302"/>
    </location>
</feature>
<feature type="region of interest" description="Disordered" evidence="1">
    <location>
        <begin position="3102"/>
        <end position="3130"/>
    </location>
</feature>
<feature type="compositionally biased region" description="Acidic residues" evidence="1">
    <location>
        <begin position="3552"/>
        <end position="3562"/>
    </location>
</feature>
<feature type="compositionally biased region" description="Low complexity" evidence="1">
    <location>
        <begin position="1958"/>
        <end position="1970"/>
    </location>
</feature>
<feature type="compositionally biased region" description="Polar residues" evidence="1">
    <location>
        <begin position="2480"/>
        <end position="2489"/>
    </location>
</feature>
<feature type="region of interest" description="Disordered" evidence="1">
    <location>
        <begin position="88"/>
        <end position="117"/>
    </location>
</feature>
<feature type="compositionally biased region" description="Low complexity" evidence="1">
    <location>
        <begin position="2185"/>
        <end position="2197"/>
    </location>
</feature>
<sequence length="3778" mass="375678">MQGQPAEEAPAPELHELLKEIKELKAGLLVDSVTHDNPTFEGPPWANQQAGMRLDMPTDDLEDSLEDLVAQDKGLQFILSPQAEAHVAQSTRTLESERLSPRRAASAASGIGRGRSLGLQTTGAISTTCTPGAPASALPGSNGVALTALAAAGSAHRTPLASRGVASAFPTVPTSATTPVASADSSAVAVTPAAALTTPTPATSSVRSKIGSRIARAGAAAAAGNTAASRTPVGIPSPTVRSGHTVQPNLQSPSPVTSAFTHAVAMADALPAQGATAVATASSASPRMPQTSTPAPSRTTRQKVAAAVGALGAMATGGRYSPRNTGKTGPAGPSPANSTLGARSSTGSGGSSSNGSAAPAMTTPTPGASLRKRPPQVGAAAPSSTPARKVPGSAGLTAGTAARSVTTGTPGTQSRTTATPSAPGTAGKISARSTHSATASMHSGSAASSPPPSPQRKRTAVAAAGPSVASTGATAKRPQNAKLPSASATAANLSASVVSMDELECETSHRSLTLPTVSTGPDVMAEESLEDLLADDPWLAASTQADASCSTGALAAPGDLTPRLQRRTSDELLRPLADAMAEGTGNSDWMDEDTDAAMNLLMLGGTDDAGLEAVMAPVAVEAAVAASVTPGAATSPSTGPRHGAAAWIPTSTPPLHVRDGLLPEHSATEVLAAEPLRTPKEPIGSTVCKVRELLGIDGPSSQQGIPELDSEELWRTTAADADKLFLQYGTNEFRNGTVEVFPATSTAAAVVAAVAMPRDRSVPSSPAETPAETQAAESPSASETAVPNPLAPSHPGLPTAHAHTPDAAAALHPTLDGRGSWTASELAAAAAGASHYDILETDDAFLSDVLAAEAAAAAAAVVYAAGPSLTTGTIMPGDVRSMDAAGNVSSSSARRLLLPSSSSSSFVFDAALAMEANLISRQLAGGAPSLRVHGGGEDAIIECDELSSTTATPQSVAPAAMMSAMASPEFGVAEDLHAALDAAMETVHQDEPASPPVVMTGDSDRGDDGTAAEGSGGDALMDGMEEYDPVRVTLSTAAGLIGAAPLSVAAGDMASKGTGQEDSGSVTAAAGALPAADEALAAVPATEFMGSVMLRDGLQSSVMTEDEAAAGAAPGCMVTVTPFAAAIPEAMAAAAIIGTPDKAVGMAAEALSDLQETAARVAEYVDMPASDSDAPPATLYPEDVQLLEYEPEVATTGTTAADKSAFPETGPAPDADEAMHHASSSAAAAASVAAAATAAAETVMVPVAETVVVNALQCAAAAAATDEAGREEPQRDVDFEMERRAAAAVAVAATAAEAMEAPRDAQLPGLPGVAGAATVAEMPQERTANMLEPVGGSWYAQPLLVGAVVSETTVMAAAAEGRKLQEADGTPCVISGNSDAKLTADVSAGTQSLLAATATRAIPMVSAAADTAAGDEEEVEEEKFEAGPDTPMDSASEAAEAAIPEDAAQPTAAVALGESGPVEEAQLNGEEAHMGDAAAAVVAFQAAVPIDAQPLLAAAIDATLVAADAGEGREEEMLMDGCYGGVEEPETAVAKAGVRSLMEAVIEGATAPAGEQQESQGVPMDIAEELEPATIEPQTAQALAFIAAADSVELALEEMRAAALAPAVAGDKLALAVARTSPVDVSDVAPDSHGMAAATTTASVPSECPVDAHVGDMAAEDEQPTVQATAAVARSIASPIAGSAKAPSHGSSQSAETEAVLAIADSEGEGARADSGRRSTDAEMHTGSGGELDEQMYDAEEDGFEVGHVQAAFQDQPPRHPELLMAPNHMMPDGIAAVATPATEVVLMAIMGPQTDPSDSAELERNVVGRSPVRVATESEAETPDPRASPGEMLDIPFDRSARITLSTVTSHQLDDVDYDIDEDAEMGGDDNCSGGADDDEDGVRADLRHKAPAGAGASLLAAAAASGAGAASSAVQLTAGDGGVADANAVDGATTATARKRARLAPVGTGAEEEELALSGDGSGLDSADGAGKAAATSAVVTSGSVAGETRVCMQLDGANLIGAQAGPNPMGVVEEGFLERADKGSFCEAEFAANKSLELVSTALGTGAIPAGSADDVYNAASSTSTLSPAEAATMAEFNPTKEEACGETVPVALRTSSGAEPGGGIYEVGVSASRPELGTATPASTLLASQGAGTAVGRPLPAGTSRISIGVTEEAVLQTPAVIASRTAALPSSPRSPGWRSAAPAVPTVPEAPASSEQQSLQHAWQLLAPTSPGSGHEGEGEGGLIPKGFLNSRRSLRSMLSGSSRLSRVSSHRDEEPVTEISKETDAGDDGASTPGVVSPATCVAPSADAADAPGHVVNGATTAVGSDIEQQPLGAGPSTGPAEVTVPRTDADAPMDTDVVDSAVSPHQATIAVETSPAVAALPPKSIGSVLVPDGVEAEEEQLTPAWKVAAVTAVAAAGADTNSFADAERSSLGGRCSLRDMQVASAGSRLKRSSSQSTLSPSAASSLDAPYYGDAAATPSSVPEPLPGAAPSAATRTSGSCTSPASGVVLPVAEYDSGDEQQVSPAWKVITMPASAGDSPNVAMAARSVPLGSQPSFRSSRAGSSRLRRASAPDGDDLHFADTVSGKGALGDEAEALAVEQEDPTDSAVAKAVLAEAITAGPFLAGDAIEAGAVLSLGRARVPTCQGSNASDGGVGNRVRQAAGSSHSADGWTQPPLLRGGSGGRVGSLTNGHSFRHADVGGGGAGSPTRAGASENGSMSAAWVARLSSRRLTPEAVGSVPLPRRSTSGGDPYVDAMRPAWQVLPLPMSPGSPTGSTDGTAGFFSASGGAGIMSPSTAPSAANILASMRSNSRLSRMSSGIPEDLLAELRLQAHAAVGHLQGSAHGEDSGGGWADMNSSLEQSAAHEHLPLDTAVATTDSQTTAPSAAGDGAGGTLHAWKVLPLRATAPTSSGLAPGDGNSAHAAGAVPRVLSGGRAVMPTSRAGSHSSRLAVASTKPTILQVSFEPTSPIASSSKAEVLPDVGEEEGVEDEAPSAELTPSAYPKLATAAAEDGADRNAVVHAWKLVPPSPSVSASASASTASPGVGMVAATVGLGTLHEGDSGAAAFTIVTPQRSHPTLGSRPSLKSLGSVRGSRLSRTSLGVEDYVDESYTETPAAACTGDGDDVENGDSTVETAGITEPPQHSADRIAAANEANQNAIAAAAAAAAAAVAIADNTGDSALSPGSAAAAAEQPQLSSRSTSERSSAPAAIGGMRQGVLYAADVHDSRPGSGPRGYVAGFPHDDDMVSEEGVPVTGSPIAQALNSRPSLRSSRSSNSSRLSRISSARDGGAALLADIREEDSEGLTHSVGGASDVADASTGIHHETLAGEERLPVTEPLIGSPAARSVSEYDADAIGCPSVDCPSGLELPGSRLSPNGGATIRSARSGSSRLSRMTSQVSEGLQDIKEEGVDATASGQEAVDGVWAPPVAADEGRDSSTMMMERGSSMRAPPPAPSAGAARIGSPGSSGLSGPIVGLRSAQLGPATAPVTSAADEGAEACPLLPAWKVLLPAGIGLPSASAREADFGERSSPSVPPGATRQSVLRSQRSSSLGNSRLGRMTSGVDEPEEAAEDGSDPTAIPVAVASATAAPDTSGRNNISSTSGAALADATLAGEAVILHGCQVHAVPGVDSKDTTHDDNLTFANLASGRLDSSPPSNSVPVGARIGSRGFSSFSGSQPPASAAALAANPSPLVASGMISEEEPSPRGGIPQSPAPAGGSPHKVLQAADGLPQPRPPHQHQVAIDSGANSDAGLGSGAKSVQSPRTPRTPTRKGRGLFSCLVCFSAPETSE</sequence>
<gene>
    <name evidence="2" type="ORF">Vretifemale_20165</name>
</gene>
<feature type="region of interest" description="Disordered" evidence="1">
    <location>
        <begin position="2536"/>
        <end position="2563"/>
    </location>
</feature>